<accession>A0A4R6T9P7</accession>
<proteinExistence type="predicted"/>
<protein>
    <submittedName>
        <fullName evidence="2">Uncharacterized protein (TIGR02646 family)</fullName>
    </submittedName>
</protein>
<name>A0A4R6T9P7_9BACT</name>
<dbReference type="GO" id="GO:0004519">
    <property type="term" value="F:endonuclease activity"/>
    <property type="evidence" value="ECO:0007669"/>
    <property type="project" value="InterPro"/>
</dbReference>
<reference evidence="2 3" key="1">
    <citation type="submission" date="2019-03" db="EMBL/GenBank/DDBJ databases">
        <title>Genomic Encyclopedia of Type Strains, Phase III (KMG-III): the genomes of soil and plant-associated and newly described type strains.</title>
        <authorList>
            <person name="Whitman W."/>
        </authorList>
    </citation>
    <scope>NUCLEOTIDE SEQUENCE [LARGE SCALE GENOMIC DNA]</scope>
    <source>
        <strain evidence="2 3">CECT 8446</strain>
    </source>
</reference>
<dbReference type="Pfam" id="PF01844">
    <property type="entry name" value="HNH"/>
    <property type="match status" value="1"/>
</dbReference>
<dbReference type="OrthoDB" id="5918473at2"/>
<sequence>MNQPFLYQSLRITITFNLVEQAIINRLKPLDGSEWDGNIKSGCSVTKAERDKLVTDIKTKLETIQGSYCIYCGIHSDYRGHLQREHILSKSSRNYPNFMFEPRNLVLACRVCNMDLKRTKDFGSKERIKYRKNTFSIIHPYIDDFNRHLKFFGSGHQVLIQKMPYSRKGKKTIEVFELDSVARTVERSGLIDQYEKHIDPKFLGTLALVLGKKYFK</sequence>
<dbReference type="EMBL" id="SNYF01000005">
    <property type="protein sequence ID" value="TDQ18602.1"/>
    <property type="molecule type" value="Genomic_DNA"/>
</dbReference>
<dbReference type="AlphaFoldDB" id="A0A4R6T9P7"/>
<evidence type="ECO:0000313" key="2">
    <source>
        <dbReference type="EMBL" id="TDQ18602.1"/>
    </source>
</evidence>
<dbReference type="InterPro" id="IPR002711">
    <property type="entry name" value="HNH"/>
</dbReference>
<keyword evidence="3" id="KW-1185">Reference proteome</keyword>
<evidence type="ECO:0000259" key="1">
    <source>
        <dbReference type="Pfam" id="PF01844"/>
    </source>
</evidence>
<dbReference type="GO" id="GO:0008270">
    <property type="term" value="F:zinc ion binding"/>
    <property type="evidence" value="ECO:0007669"/>
    <property type="project" value="InterPro"/>
</dbReference>
<evidence type="ECO:0000313" key="3">
    <source>
        <dbReference type="Proteomes" id="UP000294535"/>
    </source>
</evidence>
<organism evidence="2 3">
    <name type="scientific">Algoriphagus boseongensis</name>
    <dbReference type="NCBI Taxonomy" id="1442587"/>
    <lineage>
        <taxon>Bacteria</taxon>
        <taxon>Pseudomonadati</taxon>
        <taxon>Bacteroidota</taxon>
        <taxon>Cytophagia</taxon>
        <taxon>Cytophagales</taxon>
        <taxon>Cyclobacteriaceae</taxon>
        <taxon>Algoriphagus</taxon>
    </lineage>
</organism>
<comment type="caution">
    <text evidence="2">The sequence shown here is derived from an EMBL/GenBank/DDBJ whole genome shotgun (WGS) entry which is preliminary data.</text>
</comment>
<dbReference type="Proteomes" id="UP000294535">
    <property type="component" value="Unassembled WGS sequence"/>
</dbReference>
<dbReference type="GO" id="GO:0003676">
    <property type="term" value="F:nucleic acid binding"/>
    <property type="evidence" value="ECO:0007669"/>
    <property type="project" value="InterPro"/>
</dbReference>
<dbReference type="RefSeq" id="WP_133552166.1">
    <property type="nucleotide sequence ID" value="NZ_SNYF01000005.1"/>
</dbReference>
<feature type="domain" description="HNH" evidence="1">
    <location>
        <begin position="69"/>
        <end position="114"/>
    </location>
</feature>
<gene>
    <name evidence="2" type="ORF">DFQ04_0407</name>
</gene>
<dbReference type="Gene3D" id="1.10.30.50">
    <property type="match status" value="1"/>
</dbReference>